<dbReference type="EMBL" id="JBHRWW010000008">
    <property type="protein sequence ID" value="MFC3689239.1"/>
    <property type="molecule type" value="Genomic_DNA"/>
</dbReference>
<dbReference type="InterPro" id="IPR011991">
    <property type="entry name" value="ArsR-like_HTH"/>
</dbReference>
<protein>
    <submittedName>
        <fullName evidence="3">ArsR family transcriptional regulator</fullName>
    </submittedName>
</protein>
<feature type="domain" description="Phosphotyrosine protein phosphatase I" evidence="2">
    <location>
        <begin position="76"/>
        <end position="200"/>
    </location>
</feature>
<keyword evidence="4" id="KW-1185">Reference proteome</keyword>
<evidence type="ECO:0000313" key="4">
    <source>
        <dbReference type="Proteomes" id="UP001595685"/>
    </source>
</evidence>
<dbReference type="RefSeq" id="WP_340288655.1">
    <property type="nucleotide sequence ID" value="NZ_JBBEOI010000002.1"/>
</dbReference>
<evidence type="ECO:0000259" key="2">
    <source>
        <dbReference type="SMART" id="SM00226"/>
    </source>
</evidence>
<dbReference type="Proteomes" id="UP001595685">
    <property type="component" value="Unassembled WGS sequence"/>
</dbReference>
<accession>A0ABV7WIL3</accession>
<dbReference type="PANTHER" id="PTHR43428">
    <property type="entry name" value="ARSENATE REDUCTASE"/>
    <property type="match status" value="1"/>
</dbReference>
<dbReference type="CDD" id="cd00090">
    <property type="entry name" value="HTH_ARSR"/>
    <property type="match status" value="1"/>
</dbReference>
<reference evidence="4" key="1">
    <citation type="journal article" date="2019" name="Int. J. Syst. Evol. Microbiol.">
        <title>The Global Catalogue of Microorganisms (GCM) 10K type strain sequencing project: providing services to taxonomists for standard genome sequencing and annotation.</title>
        <authorList>
            <consortium name="The Broad Institute Genomics Platform"/>
            <consortium name="The Broad Institute Genome Sequencing Center for Infectious Disease"/>
            <person name="Wu L."/>
            <person name="Ma J."/>
        </authorList>
    </citation>
    <scope>NUCLEOTIDE SEQUENCE [LARGE SCALE GENOMIC DNA]</scope>
    <source>
        <strain evidence="4">NCAIM B.02333</strain>
    </source>
</reference>
<keyword evidence="1" id="KW-0059">Arsenical resistance</keyword>
<evidence type="ECO:0000313" key="3">
    <source>
        <dbReference type="EMBL" id="MFC3689239.1"/>
    </source>
</evidence>
<name>A0ABV7WIL3_9MICO</name>
<dbReference type="SUPFAM" id="SSF52788">
    <property type="entry name" value="Phosphotyrosine protein phosphatases I"/>
    <property type="match status" value="1"/>
</dbReference>
<gene>
    <name evidence="3" type="ORF">ACFOLH_12895</name>
</gene>
<evidence type="ECO:0000256" key="1">
    <source>
        <dbReference type="ARBA" id="ARBA00022849"/>
    </source>
</evidence>
<dbReference type="Gene3D" id="3.40.50.2300">
    <property type="match status" value="1"/>
</dbReference>
<comment type="caution">
    <text evidence="3">The sequence shown here is derived from an EMBL/GenBank/DDBJ whole genome shotgun (WGS) entry which is preliminary data.</text>
</comment>
<dbReference type="InterPro" id="IPR036388">
    <property type="entry name" value="WH-like_DNA-bd_sf"/>
</dbReference>
<dbReference type="Gene3D" id="1.10.10.10">
    <property type="entry name" value="Winged helix-like DNA-binding domain superfamily/Winged helix DNA-binding domain"/>
    <property type="match status" value="1"/>
</dbReference>
<dbReference type="SUPFAM" id="SSF46785">
    <property type="entry name" value="Winged helix' DNA-binding domain"/>
    <property type="match status" value="1"/>
</dbReference>
<organism evidence="3 4">
    <name type="scientific">Aquipuribacter hungaricus</name>
    <dbReference type="NCBI Taxonomy" id="545624"/>
    <lineage>
        <taxon>Bacteria</taxon>
        <taxon>Bacillati</taxon>
        <taxon>Actinomycetota</taxon>
        <taxon>Actinomycetes</taxon>
        <taxon>Micrococcales</taxon>
        <taxon>Intrasporangiaceae</taxon>
        <taxon>Aquipuribacter</taxon>
    </lineage>
</organism>
<dbReference type="PANTHER" id="PTHR43428:SF1">
    <property type="entry name" value="ARSENATE REDUCTASE"/>
    <property type="match status" value="1"/>
</dbReference>
<proteinExistence type="predicted"/>
<dbReference type="InterPro" id="IPR023485">
    <property type="entry name" value="Ptyr_pPase"/>
</dbReference>
<dbReference type="InterPro" id="IPR036196">
    <property type="entry name" value="Ptyr_pPase_sf"/>
</dbReference>
<dbReference type="SMART" id="SM00226">
    <property type="entry name" value="LMWPc"/>
    <property type="match status" value="1"/>
</dbReference>
<sequence length="207" mass="21497">MVDALGVGDLSPGELSGRLGMASNLLAHHLKVLQAAGVVRRSRSEGDRRRTYVALELGDPAVLEVVGSRPMMPGAPRVVFVCTHNSARSHLARAAFERASGIPAASAGTAPASSVHPGAVDSAGRHGLDLSGHPTAHVADVLRPDDLVVAVCDNAYETSLGLDRTAVHWSVPDPVRTGTDAAFDAALAQILVRADRLGHALTDTQES</sequence>
<dbReference type="Pfam" id="PF01451">
    <property type="entry name" value="LMWPc"/>
    <property type="match status" value="1"/>
</dbReference>
<dbReference type="InterPro" id="IPR036390">
    <property type="entry name" value="WH_DNA-bd_sf"/>
</dbReference>